<dbReference type="RefSeq" id="WP_149470726.1">
    <property type="nucleotide sequence ID" value="NZ_QOKW01000018.1"/>
</dbReference>
<organism evidence="1 2">
    <name type="scientific">Roseomonas genomospecies 6</name>
    <dbReference type="NCBI Taxonomy" id="214106"/>
    <lineage>
        <taxon>Bacteria</taxon>
        <taxon>Pseudomonadati</taxon>
        <taxon>Pseudomonadota</taxon>
        <taxon>Alphaproteobacteria</taxon>
        <taxon>Acetobacterales</taxon>
        <taxon>Roseomonadaceae</taxon>
        <taxon>Roseomonas</taxon>
    </lineage>
</organism>
<evidence type="ECO:0000313" key="1">
    <source>
        <dbReference type="EMBL" id="KAA0678261.1"/>
    </source>
</evidence>
<protein>
    <submittedName>
        <fullName evidence="1">Uncharacterized protein</fullName>
    </submittedName>
</protein>
<comment type="caution">
    <text evidence="1">The sequence shown here is derived from an EMBL/GenBank/DDBJ whole genome shotgun (WGS) entry which is preliminary data.</text>
</comment>
<sequence>MSAENLYVVLTVFGTFLCRDRKSCQFVHRRLDDIGEDAELAQFQADATTLRPTTGAPELFAIVNPGGGRTVHLQCNELFLCADLDGNAHVSRVTANPWETFLLMSVRELEEIRFIAANDWLCRSGGQRVAKESIGLAPDFQLSFGDFRIDLGDNLPIPCRPASTGSAPFNRFSLWVDGWRLVDFLLHRPLVYYCAFGGKSTFELLRHSLVSLHCLADYRGDVLVIGDRDKDYVAAYVPKALRDRLHVWNVTGGDFLDYCAARYLLPLWPQAAGFQPFLYVDTDIAFDQELQGFLLSLALSPRMAAQRETFSPLATSESVGAPLFREANIATGDECGFNSGIIGIPSLDRHKETLLRIRETMYRYARAKGDRRALSHFDQAIANYVAFTTAGIDLDLVSDRTRWMDNDVIYGGDIPIGFVHFWGTIRKPEQMSRYINRLMGEHVPEQAAK</sequence>
<evidence type="ECO:0000313" key="2">
    <source>
        <dbReference type="Proteomes" id="UP000480854"/>
    </source>
</evidence>
<accession>A0A9W7NGT8</accession>
<proteinExistence type="predicted"/>
<dbReference type="AlphaFoldDB" id="A0A9W7NGT8"/>
<gene>
    <name evidence="1" type="ORF">DS843_20625</name>
</gene>
<dbReference type="Proteomes" id="UP000480854">
    <property type="component" value="Unassembled WGS sequence"/>
</dbReference>
<name>A0A9W7NGT8_9PROT</name>
<dbReference type="OrthoDB" id="7226306at2"/>
<reference evidence="1 2" key="1">
    <citation type="submission" date="2018-07" db="EMBL/GenBank/DDBJ databases">
        <title>Genome sequence of Azospirillum sp. ATCC 49961.</title>
        <authorList>
            <person name="Sant'Anna F.H."/>
            <person name="Baldani J.I."/>
            <person name="Zilli J.E."/>
            <person name="Reis V.M."/>
            <person name="Hartmann A."/>
            <person name="Cruz L."/>
            <person name="de Souza E.M."/>
            <person name="de Oliveira Pedrosa F."/>
            <person name="Passaglia L.M.P."/>
        </authorList>
    </citation>
    <scope>NUCLEOTIDE SEQUENCE [LARGE SCALE GENOMIC DNA]</scope>
    <source>
        <strain evidence="1 2">ATCC 49961</strain>
    </source>
</reference>
<keyword evidence="2" id="KW-1185">Reference proteome</keyword>
<dbReference type="EMBL" id="QOKW01000018">
    <property type="protein sequence ID" value="KAA0678261.1"/>
    <property type="molecule type" value="Genomic_DNA"/>
</dbReference>